<dbReference type="EMBL" id="BMCK01000003">
    <property type="protein sequence ID" value="GGD24143.1"/>
    <property type="molecule type" value="Genomic_DNA"/>
</dbReference>
<evidence type="ECO:0000256" key="5">
    <source>
        <dbReference type="ARBA" id="ARBA00023136"/>
    </source>
</evidence>
<keyword evidence="4 7" id="KW-0732">Signal</keyword>
<dbReference type="KEGG" id="ndp:E2C04_13255"/>
<sequence length="359" mass="37890">MKRSAALGGLVALSASLLVACGDAPDNDDSPKANDDFLPCMLSDEGGFDDKSFNQVSHEGFMKAVEELGSESKSIESNSAVDYAPNLENMAAEGCDPIISVGFNLAGDTVKAANANPDNHFMLIDSDGDLDADGKVDAENLKPVTFNSAQASFLAGYAAADYSKTGKVGTYGGAPIPSVTIFMDGFVQGVEFYNEEKNKDVKVVGWDREKETGSFTGSFNPDAKATNTARQVLGEDVDVIFPVGGPIYQGAVTVINEEKLDATIIGVDSDLAQTDKKIAPMVLVSVLKDLGSVTEGAVMDVSEGSFDTTPYLGTLENGGVSLSPFHDFESKIRPDLQDELDAISDAIKSGDQKVESYLD</sequence>
<feature type="chain" id="PRO_5039093479" evidence="7">
    <location>
        <begin position="21"/>
        <end position="359"/>
    </location>
</feature>
<feature type="domain" description="ABC transporter substrate-binding protein PnrA-like" evidence="8">
    <location>
        <begin position="41"/>
        <end position="336"/>
    </location>
</feature>
<reference evidence="12" key="3">
    <citation type="journal article" date="2019" name="Int. J. Syst. Evol. Microbiol.">
        <title>The Global Catalogue of Microorganisms (GCM) 10K type strain sequencing project: providing services to taxonomists for standard genome sequencing and annotation.</title>
        <authorList>
            <consortium name="The Broad Institute Genomics Platform"/>
            <consortium name="The Broad Institute Genome Sequencing Center for Infectious Disease"/>
            <person name="Wu L."/>
            <person name="Ma J."/>
        </authorList>
    </citation>
    <scope>NUCLEOTIDE SEQUENCE [LARGE SCALE GENOMIC DNA]</scope>
    <source>
        <strain evidence="12">CCM 7403</strain>
    </source>
</reference>
<reference evidence="9" key="5">
    <citation type="submission" date="2024-05" db="EMBL/GenBank/DDBJ databases">
        <authorList>
            <person name="Sun Q."/>
            <person name="Sedlacek I."/>
        </authorList>
    </citation>
    <scope>NUCLEOTIDE SEQUENCE</scope>
    <source>
        <strain evidence="9">CCM 7403</strain>
    </source>
</reference>
<accession>A0A4V1CWN7</accession>
<keyword evidence="5" id="KW-0472">Membrane</keyword>
<keyword evidence="3" id="KW-1003">Cell membrane</keyword>
<dbReference type="GO" id="GO:0005886">
    <property type="term" value="C:plasma membrane"/>
    <property type="evidence" value="ECO:0007669"/>
    <property type="project" value="UniProtKB-SubCell"/>
</dbReference>
<evidence type="ECO:0000256" key="6">
    <source>
        <dbReference type="ARBA" id="ARBA00023288"/>
    </source>
</evidence>
<dbReference type="SUPFAM" id="SSF53822">
    <property type="entry name" value="Periplasmic binding protein-like I"/>
    <property type="match status" value="1"/>
</dbReference>
<keyword evidence="12" id="KW-1185">Reference proteome</keyword>
<dbReference type="Pfam" id="PF02608">
    <property type="entry name" value="Bmp"/>
    <property type="match status" value="1"/>
</dbReference>
<dbReference type="PANTHER" id="PTHR34296:SF2">
    <property type="entry name" value="ABC TRANSPORTER GUANOSINE-BINDING PROTEIN NUPN"/>
    <property type="match status" value="1"/>
</dbReference>
<reference evidence="10" key="4">
    <citation type="submission" date="2019-03" db="EMBL/GenBank/DDBJ databases">
        <authorList>
            <person name="Huang Y."/>
        </authorList>
    </citation>
    <scope>NUCLEOTIDE SEQUENCE</scope>
    <source>
        <strain evidence="10">JCM 16608</strain>
    </source>
</reference>
<comment type="subcellular location">
    <subcellularLocation>
        <location evidence="1">Cell membrane</location>
        <topology evidence="1">Lipid-anchor</topology>
    </subcellularLocation>
</comment>
<evidence type="ECO:0000256" key="3">
    <source>
        <dbReference type="ARBA" id="ARBA00022475"/>
    </source>
</evidence>
<organism evidence="10 11">
    <name type="scientific">Nocardioides daphniae</name>
    <dbReference type="NCBI Taxonomy" id="402297"/>
    <lineage>
        <taxon>Bacteria</taxon>
        <taxon>Bacillati</taxon>
        <taxon>Actinomycetota</taxon>
        <taxon>Actinomycetes</taxon>
        <taxon>Propionibacteriales</taxon>
        <taxon>Nocardioidaceae</taxon>
        <taxon>Nocardioides</taxon>
    </lineage>
</organism>
<feature type="signal peptide" evidence="7">
    <location>
        <begin position="1"/>
        <end position="20"/>
    </location>
</feature>
<dbReference type="Gene3D" id="3.40.50.2300">
    <property type="match status" value="2"/>
</dbReference>
<evidence type="ECO:0000313" key="10">
    <source>
        <dbReference type="EMBL" id="QCC77907.1"/>
    </source>
</evidence>
<dbReference type="InterPro" id="IPR003760">
    <property type="entry name" value="PnrA-like"/>
</dbReference>
<evidence type="ECO:0000313" key="9">
    <source>
        <dbReference type="EMBL" id="GGD24143.1"/>
    </source>
</evidence>
<dbReference type="Proteomes" id="UP000297025">
    <property type="component" value="Chromosome"/>
</dbReference>
<reference evidence="9" key="2">
    <citation type="journal article" date="2014" name="Int. J. Syst. Evol. Microbiol.">
        <title>Complete genome of a new Firmicutes species belonging to the dominant human colonic microbiota ('Ruminococcus bicirculans') reveals two chromosomes and a selective capacity to utilize plant glucans.</title>
        <authorList>
            <consortium name="NISC Comparative Sequencing Program"/>
            <person name="Wegmann U."/>
            <person name="Louis P."/>
            <person name="Goesmann A."/>
            <person name="Henrissat B."/>
            <person name="Duncan S.H."/>
            <person name="Flint H.J."/>
        </authorList>
    </citation>
    <scope>NUCLEOTIDE SEQUENCE</scope>
    <source>
        <strain evidence="9">CCM 7403</strain>
    </source>
</reference>
<dbReference type="AlphaFoldDB" id="A0A4V1CWN7"/>
<evidence type="ECO:0000313" key="12">
    <source>
        <dbReference type="Proteomes" id="UP000630594"/>
    </source>
</evidence>
<name>A0A4V1CWN7_9ACTN</name>
<dbReference type="RefSeq" id="WP_135832950.1">
    <property type="nucleotide sequence ID" value="NZ_BMCK01000003.1"/>
</dbReference>
<evidence type="ECO:0000313" key="11">
    <source>
        <dbReference type="Proteomes" id="UP000297025"/>
    </source>
</evidence>
<evidence type="ECO:0000256" key="1">
    <source>
        <dbReference type="ARBA" id="ARBA00004193"/>
    </source>
</evidence>
<evidence type="ECO:0000256" key="2">
    <source>
        <dbReference type="ARBA" id="ARBA00008610"/>
    </source>
</evidence>
<reference evidence="10 11" key="1">
    <citation type="journal article" date="2008" name="Int. J. Syst. Evol. Microbiol.">
        <title>Nocardioides daphniae sp. nov., isolated from Daphnia cucullata (Crustacea: Cladocera).</title>
        <authorList>
            <person name="Toth E.M."/>
            <person name="Keki Z."/>
            <person name="Homonnay Z.G."/>
            <person name="Borsodi A.K."/>
            <person name="Marialigeti K."/>
            <person name="Schumann P."/>
        </authorList>
    </citation>
    <scope>NUCLEOTIDE SEQUENCE [LARGE SCALE GENOMIC DNA]</scope>
    <source>
        <strain evidence="10 11">JCM 16608</strain>
    </source>
</reference>
<dbReference type="InterPro" id="IPR028082">
    <property type="entry name" value="Peripla_BP_I"/>
</dbReference>
<dbReference type="PROSITE" id="PS51257">
    <property type="entry name" value="PROKAR_LIPOPROTEIN"/>
    <property type="match status" value="1"/>
</dbReference>
<dbReference type="InterPro" id="IPR050957">
    <property type="entry name" value="BMP_lipoprotein"/>
</dbReference>
<evidence type="ECO:0000259" key="8">
    <source>
        <dbReference type="Pfam" id="PF02608"/>
    </source>
</evidence>
<dbReference type="Proteomes" id="UP000630594">
    <property type="component" value="Unassembled WGS sequence"/>
</dbReference>
<gene>
    <name evidence="10" type="ORF">E2C04_13255</name>
    <name evidence="9" type="ORF">GCM10007231_24100</name>
</gene>
<keyword evidence="6" id="KW-0449">Lipoprotein</keyword>
<proteinExistence type="inferred from homology"/>
<protein>
    <submittedName>
        <fullName evidence="10">BMP family ABC transporter substrate-binding protein</fullName>
    </submittedName>
</protein>
<evidence type="ECO:0000256" key="7">
    <source>
        <dbReference type="SAM" id="SignalP"/>
    </source>
</evidence>
<dbReference type="OrthoDB" id="9784230at2"/>
<dbReference type="EMBL" id="CP038462">
    <property type="protein sequence ID" value="QCC77907.1"/>
    <property type="molecule type" value="Genomic_DNA"/>
</dbReference>
<dbReference type="PANTHER" id="PTHR34296">
    <property type="entry name" value="TRANSCRIPTIONAL ACTIVATOR PROTEIN MED"/>
    <property type="match status" value="1"/>
</dbReference>
<dbReference type="CDD" id="cd06354">
    <property type="entry name" value="PBP1_PrnA-like"/>
    <property type="match status" value="1"/>
</dbReference>
<evidence type="ECO:0000256" key="4">
    <source>
        <dbReference type="ARBA" id="ARBA00022729"/>
    </source>
</evidence>
<comment type="similarity">
    <text evidence="2">Belongs to the BMP lipoprotein family.</text>
</comment>